<organism evidence="1 2">
    <name type="scientific">Dictyocaulus viviparus</name>
    <name type="common">Bovine lungworm</name>
    <dbReference type="NCBI Taxonomy" id="29172"/>
    <lineage>
        <taxon>Eukaryota</taxon>
        <taxon>Metazoa</taxon>
        <taxon>Ecdysozoa</taxon>
        <taxon>Nematoda</taxon>
        <taxon>Chromadorea</taxon>
        <taxon>Rhabditida</taxon>
        <taxon>Rhabditina</taxon>
        <taxon>Rhabditomorpha</taxon>
        <taxon>Strongyloidea</taxon>
        <taxon>Metastrongylidae</taxon>
        <taxon>Dictyocaulus</taxon>
    </lineage>
</organism>
<evidence type="ECO:0000313" key="2">
    <source>
        <dbReference type="Proteomes" id="UP000053766"/>
    </source>
</evidence>
<accession>A0A0D8X723</accession>
<proteinExistence type="predicted"/>
<dbReference type="Proteomes" id="UP000053766">
    <property type="component" value="Unassembled WGS sequence"/>
</dbReference>
<reference evidence="1 2" key="1">
    <citation type="submission" date="2013-11" db="EMBL/GenBank/DDBJ databases">
        <title>Draft genome of the bovine lungworm Dictyocaulus viviparus.</title>
        <authorList>
            <person name="Mitreva M."/>
        </authorList>
    </citation>
    <scope>NUCLEOTIDE SEQUENCE [LARGE SCALE GENOMIC DNA]</scope>
    <source>
        <strain evidence="1 2">HannoverDv2000</strain>
    </source>
</reference>
<dbReference type="EMBL" id="KN717390">
    <property type="protein sequence ID" value="KJH40308.1"/>
    <property type="molecule type" value="Genomic_DNA"/>
</dbReference>
<evidence type="ECO:0000313" key="1">
    <source>
        <dbReference type="EMBL" id="KJH40308.1"/>
    </source>
</evidence>
<name>A0A0D8X723_DICVI</name>
<gene>
    <name evidence="1" type="ORF">DICVIV_13750</name>
</gene>
<reference evidence="2" key="2">
    <citation type="journal article" date="2016" name="Sci. Rep.">
        <title>Dictyocaulus viviparus genome, variome and transcriptome elucidate lungworm biology and support future intervention.</title>
        <authorList>
            <person name="McNulty S.N."/>
            <person name="Strube C."/>
            <person name="Rosa B.A."/>
            <person name="Martin J.C."/>
            <person name="Tyagi R."/>
            <person name="Choi Y.J."/>
            <person name="Wang Q."/>
            <person name="Hallsworth Pepin K."/>
            <person name="Zhang X."/>
            <person name="Ozersky P."/>
            <person name="Wilson R.K."/>
            <person name="Sternberg P.W."/>
            <person name="Gasser R.B."/>
            <person name="Mitreva M."/>
        </authorList>
    </citation>
    <scope>NUCLEOTIDE SEQUENCE [LARGE SCALE GENOMIC DNA]</scope>
    <source>
        <strain evidence="2">HannoverDv2000</strain>
    </source>
</reference>
<keyword evidence="2" id="KW-1185">Reference proteome</keyword>
<sequence length="93" mass="10821">MKYGYVLDALFYGYVKNITVCSGNVYLGREVITSEDVAPELNRRENEQFVKHTSALRMYRTYHYRLIKLGILLIHNCGSITRYPGRNQANMVL</sequence>
<protein>
    <submittedName>
        <fullName evidence="1">Uncharacterized protein</fullName>
    </submittedName>
</protein>
<dbReference type="AlphaFoldDB" id="A0A0D8X723"/>